<dbReference type="AlphaFoldDB" id="A0A397GLK0"/>
<accession>A0A397GLK0</accession>
<dbReference type="Proteomes" id="UP000266861">
    <property type="component" value="Unassembled WGS sequence"/>
</dbReference>
<keyword evidence="3" id="KW-1185">Reference proteome</keyword>
<proteinExistence type="predicted"/>
<protein>
    <submittedName>
        <fullName evidence="2">Uncharacterized protein</fullName>
    </submittedName>
</protein>
<feature type="region of interest" description="Disordered" evidence="1">
    <location>
        <begin position="352"/>
        <end position="376"/>
    </location>
</feature>
<feature type="region of interest" description="Disordered" evidence="1">
    <location>
        <begin position="193"/>
        <end position="275"/>
    </location>
</feature>
<feature type="compositionally biased region" description="Basic and acidic residues" evidence="1">
    <location>
        <begin position="254"/>
        <end position="270"/>
    </location>
</feature>
<name>A0A397GLK0_9GLOM</name>
<dbReference type="OrthoDB" id="2537141at2759"/>
<comment type="caution">
    <text evidence="2">The sequence shown here is derived from an EMBL/GenBank/DDBJ whole genome shotgun (WGS) entry which is preliminary data.</text>
</comment>
<feature type="compositionally biased region" description="Acidic residues" evidence="1">
    <location>
        <begin position="357"/>
        <end position="376"/>
    </location>
</feature>
<evidence type="ECO:0000313" key="2">
    <source>
        <dbReference type="EMBL" id="RHZ50414.1"/>
    </source>
</evidence>
<dbReference type="STRING" id="1348612.A0A397GLK0"/>
<organism evidence="2 3">
    <name type="scientific">Diversispora epigaea</name>
    <dbReference type="NCBI Taxonomy" id="1348612"/>
    <lineage>
        <taxon>Eukaryota</taxon>
        <taxon>Fungi</taxon>
        <taxon>Fungi incertae sedis</taxon>
        <taxon>Mucoromycota</taxon>
        <taxon>Glomeromycotina</taxon>
        <taxon>Glomeromycetes</taxon>
        <taxon>Diversisporales</taxon>
        <taxon>Diversisporaceae</taxon>
        <taxon>Diversispora</taxon>
    </lineage>
</organism>
<gene>
    <name evidence="2" type="ORF">Glove_499g57</name>
</gene>
<dbReference type="EMBL" id="PQFF01000432">
    <property type="protein sequence ID" value="RHZ50414.1"/>
    <property type="molecule type" value="Genomic_DNA"/>
</dbReference>
<feature type="compositionally biased region" description="Basic and acidic residues" evidence="1">
    <location>
        <begin position="216"/>
        <end position="228"/>
    </location>
</feature>
<evidence type="ECO:0000313" key="3">
    <source>
        <dbReference type="Proteomes" id="UP000266861"/>
    </source>
</evidence>
<feature type="compositionally biased region" description="Basic and acidic residues" evidence="1">
    <location>
        <begin position="198"/>
        <end position="207"/>
    </location>
</feature>
<reference evidence="2 3" key="1">
    <citation type="submission" date="2018-08" db="EMBL/GenBank/DDBJ databases">
        <title>Genome and evolution of the arbuscular mycorrhizal fungus Diversispora epigaea (formerly Glomus versiforme) and its bacterial endosymbionts.</title>
        <authorList>
            <person name="Sun X."/>
            <person name="Fei Z."/>
            <person name="Harrison M."/>
        </authorList>
    </citation>
    <scope>NUCLEOTIDE SEQUENCE [LARGE SCALE GENOMIC DNA]</scope>
    <source>
        <strain evidence="2 3">IT104</strain>
    </source>
</reference>
<sequence>MLTRRRLTSHSLSSHTVSFGDPKALNEKFVHKFIEEQQKIYQNNNNNNNNNNILYQHSSQNSPCSNVSDDIDDIDNSVVSIKQNTTTTSHSKLQKHTEASGLIQKTSEHMKKGKTNLRKGLKKKRNRNSSLLVSSQIMQNFSSNKLGTNRITIREKVKPGIFNKGKASEKIVARGVPDLVFSEIDFLNSVPSNKRKYDKRDKSDSFSRRVRSGNSKIEDPTSRDDHADQTSPIEEILNPINDLEEGNNGLPYECDDKTTSSLDDSCRENDSSSDQFDSLRENLSEFISKYWPLKKPDDDELEKNIISDDKPDDHELGQNIIVEDEPEEEEEEEELAQNIMVVDNSTIINENTILNDDNYDDDDDDGDDGDDGDDDDVTITNITNEEDGVKVMNEVEITLENAILEEDDITILNEKDEKVMDENSVTFEDDDSDPTVLNVYQNYNNPIHFVWRRHRLH</sequence>
<evidence type="ECO:0000256" key="1">
    <source>
        <dbReference type="SAM" id="MobiDB-lite"/>
    </source>
</evidence>
<feature type="region of interest" description="Disordered" evidence="1">
    <location>
        <begin position="1"/>
        <end position="20"/>
    </location>
</feature>